<dbReference type="Gene3D" id="1.10.4190.10">
    <property type="entry name" value="Urease accessory protein UreF"/>
    <property type="match status" value="1"/>
</dbReference>
<dbReference type="InterPro" id="IPR038277">
    <property type="entry name" value="UreF_sf"/>
</dbReference>
<dbReference type="OrthoDB" id="9798772at2"/>
<keyword evidence="3" id="KW-0963">Cytoplasm</keyword>
<dbReference type="PANTHER" id="PTHR33620:SF1">
    <property type="entry name" value="UREASE ACCESSORY PROTEIN F"/>
    <property type="match status" value="1"/>
</dbReference>
<dbReference type="HAMAP" id="MF_01385">
    <property type="entry name" value="UreF"/>
    <property type="match status" value="1"/>
</dbReference>
<dbReference type="PANTHER" id="PTHR33620">
    <property type="entry name" value="UREASE ACCESSORY PROTEIN F"/>
    <property type="match status" value="1"/>
</dbReference>
<reference evidence="4 5" key="1">
    <citation type="journal article" date="2013" name="Int. J. Syst. Evol. Microbiol.">
        <title>Hoeflea suaedae sp. nov., an endophytic bacterium isolated from the root of the halophyte Suaeda maritima.</title>
        <authorList>
            <person name="Chung E.J."/>
            <person name="Park J.A."/>
            <person name="Pramanik P."/>
            <person name="Bibi F."/>
            <person name="Jeon C.O."/>
            <person name="Chung Y.R."/>
        </authorList>
    </citation>
    <scope>NUCLEOTIDE SEQUENCE [LARGE SCALE GENOMIC DNA]</scope>
    <source>
        <strain evidence="4 5">YC6898</strain>
    </source>
</reference>
<sequence>MRAATATATPPRTAITMAMAMTIDTAALVRLMSWLSPAFPVGGFNYSHGLEQAVAAELVSDRETLKSWLDALTTRGSAWNDLVLLAEAWRQAGEGGDLAETAQLAEALAGSSERHLETMNQGSAFLAAASAWGQGIAAGLGPRAALPVAVGACAARSGLPLEATLAAYLQAFLSNQVQAAQRLMPIGQTGGIDVLSTLEPLIGEIAARASRSTLDDLGSSTLNADIAAMRHETMPSRIFVS</sequence>
<organism evidence="4 5">
    <name type="scientific">Pseudohoeflea suaedae</name>
    <dbReference type="NCBI Taxonomy" id="877384"/>
    <lineage>
        <taxon>Bacteria</taxon>
        <taxon>Pseudomonadati</taxon>
        <taxon>Pseudomonadota</taxon>
        <taxon>Alphaproteobacteria</taxon>
        <taxon>Hyphomicrobiales</taxon>
        <taxon>Rhizobiaceae</taxon>
        <taxon>Pseudohoeflea</taxon>
    </lineage>
</organism>
<evidence type="ECO:0000256" key="3">
    <source>
        <dbReference type="HAMAP-Rule" id="MF_01385"/>
    </source>
</evidence>
<comment type="similarity">
    <text evidence="3">Belongs to the UreF family.</text>
</comment>
<evidence type="ECO:0000256" key="2">
    <source>
        <dbReference type="ARBA" id="ARBA00023186"/>
    </source>
</evidence>
<dbReference type="Pfam" id="PF01730">
    <property type="entry name" value="UreF"/>
    <property type="match status" value="1"/>
</dbReference>
<comment type="subunit">
    <text evidence="3">UreD, UreF and UreG form a complex that acts as a GTP-hydrolysis-dependent molecular chaperone, activating the urease apoprotein by helping to assemble the nickel containing metallocenter of UreC. The UreE protein probably delivers the nickel.</text>
</comment>
<dbReference type="GO" id="GO:0005737">
    <property type="term" value="C:cytoplasm"/>
    <property type="evidence" value="ECO:0007669"/>
    <property type="project" value="UniProtKB-SubCell"/>
</dbReference>
<comment type="subcellular location">
    <subcellularLocation>
        <location evidence="3">Cytoplasm</location>
    </subcellularLocation>
</comment>
<evidence type="ECO:0000256" key="1">
    <source>
        <dbReference type="ARBA" id="ARBA00022988"/>
    </source>
</evidence>
<comment type="caution">
    <text evidence="4">The sequence shown here is derived from an EMBL/GenBank/DDBJ whole genome shotgun (WGS) entry which is preliminary data.</text>
</comment>
<dbReference type="PIRSF" id="PIRSF009467">
    <property type="entry name" value="Ureas_acces_UreF"/>
    <property type="match status" value="1"/>
</dbReference>
<dbReference type="GO" id="GO:0016151">
    <property type="term" value="F:nickel cation binding"/>
    <property type="evidence" value="ECO:0007669"/>
    <property type="project" value="UniProtKB-UniRule"/>
</dbReference>
<proteinExistence type="inferred from homology"/>
<accession>A0A4R5PNG1</accession>
<keyword evidence="1 3" id="KW-0996">Nickel insertion</keyword>
<comment type="function">
    <text evidence="3">Required for maturation of urease via the functional incorporation of the urease nickel metallocenter.</text>
</comment>
<gene>
    <name evidence="3" type="primary">ureF</name>
    <name evidence="4" type="ORF">E2A64_05680</name>
</gene>
<dbReference type="AlphaFoldDB" id="A0A4R5PNG1"/>
<dbReference type="InterPro" id="IPR002639">
    <property type="entry name" value="UreF"/>
</dbReference>
<evidence type="ECO:0000313" key="5">
    <source>
        <dbReference type="Proteomes" id="UP000295131"/>
    </source>
</evidence>
<protein>
    <recommendedName>
        <fullName evidence="3">Urease accessory protein UreF</fullName>
    </recommendedName>
</protein>
<dbReference type="EMBL" id="SMSI01000001">
    <property type="protein sequence ID" value="TDH38590.1"/>
    <property type="molecule type" value="Genomic_DNA"/>
</dbReference>
<keyword evidence="5" id="KW-1185">Reference proteome</keyword>
<evidence type="ECO:0000313" key="4">
    <source>
        <dbReference type="EMBL" id="TDH38590.1"/>
    </source>
</evidence>
<dbReference type="Proteomes" id="UP000295131">
    <property type="component" value="Unassembled WGS sequence"/>
</dbReference>
<keyword evidence="2 3" id="KW-0143">Chaperone</keyword>
<name>A0A4R5PNG1_9HYPH</name>